<dbReference type="AlphaFoldDB" id="Q68BM1"/>
<evidence type="ECO:0000256" key="1">
    <source>
        <dbReference type="ARBA" id="ARBA00004430"/>
    </source>
</evidence>
<dbReference type="EMBL" id="AB117794">
    <property type="protein sequence ID" value="BAD38896.2"/>
    <property type="molecule type" value="mRNA"/>
</dbReference>
<evidence type="ECO:0000256" key="3">
    <source>
        <dbReference type="ARBA" id="ARBA00022737"/>
    </source>
</evidence>
<feature type="compositionally biased region" description="Basic and acidic residues" evidence="11">
    <location>
        <begin position="541"/>
        <end position="550"/>
    </location>
</feature>
<keyword evidence="3" id="KW-0677">Repeat</keyword>
<dbReference type="FunFam" id="1.25.40.10:FF:000537">
    <property type="entry name" value="Tetratricopeptide repeat domain 25"/>
    <property type="match status" value="1"/>
</dbReference>
<feature type="repeat" description="TPR" evidence="9">
    <location>
        <begin position="363"/>
        <end position="396"/>
    </location>
</feature>
<feature type="compositionally biased region" description="Basic and acidic residues" evidence="11">
    <location>
        <begin position="513"/>
        <end position="528"/>
    </location>
</feature>
<feature type="region of interest" description="Disordered" evidence="11">
    <location>
        <begin position="151"/>
        <end position="193"/>
    </location>
</feature>
<keyword evidence="2" id="KW-0963">Cytoplasm</keyword>
<keyword evidence="4 9" id="KW-0802">TPR repeat</keyword>
<dbReference type="SUPFAM" id="SSF48452">
    <property type="entry name" value="TPR-like"/>
    <property type="match status" value="2"/>
</dbReference>
<dbReference type="InterPro" id="IPR011990">
    <property type="entry name" value="TPR-like_helical_dom_sf"/>
</dbReference>
<evidence type="ECO:0000256" key="5">
    <source>
        <dbReference type="ARBA" id="ARBA00023212"/>
    </source>
</evidence>
<keyword evidence="5" id="KW-0206">Cytoskeleton</keyword>
<keyword evidence="6" id="KW-0966">Cell projection</keyword>
<feature type="repeat" description="TPR" evidence="9">
    <location>
        <begin position="323"/>
        <end position="356"/>
    </location>
</feature>
<name>Q68BM1_HELCR</name>
<evidence type="ECO:0000256" key="6">
    <source>
        <dbReference type="ARBA" id="ARBA00023273"/>
    </source>
</evidence>
<evidence type="ECO:0000256" key="10">
    <source>
        <dbReference type="SAM" id="Coils"/>
    </source>
</evidence>
<evidence type="ECO:0000313" key="12">
    <source>
        <dbReference type="EMBL" id="BAD38896.2"/>
    </source>
</evidence>
<dbReference type="SMART" id="SM00028">
    <property type="entry name" value="TPR"/>
    <property type="match status" value="7"/>
</dbReference>
<evidence type="ECO:0000256" key="4">
    <source>
        <dbReference type="ARBA" id="ARBA00022803"/>
    </source>
</evidence>
<dbReference type="PANTHER" id="PTHR23040:SF1">
    <property type="entry name" value="OUTER DYNEIN ARM-DOCKING COMPLEX SUBUNIT 4"/>
    <property type="match status" value="1"/>
</dbReference>
<dbReference type="PANTHER" id="PTHR23040">
    <property type="match status" value="1"/>
</dbReference>
<feature type="coiled-coil region" evidence="10">
    <location>
        <begin position="446"/>
        <end position="473"/>
    </location>
</feature>
<comment type="subcellular location">
    <subcellularLocation>
        <location evidence="1">Cytoplasm</location>
        <location evidence="1">Cytoskeleton</location>
        <location evidence="1">Cilium axoneme</location>
    </subcellularLocation>
</comment>
<dbReference type="Pfam" id="PF13424">
    <property type="entry name" value="TPR_12"/>
    <property type="match status" value="2"/>
</dbReference>
<accession>Q68BM1</accession>
<dbReference type="PROSITE" id="PS50005">
    <property type="entry name" value="TPR"/>
    <property type="match status" value="3"/>
</dbReference>
<protein>
    <recommendedName>
        <fullName evidence="7">Outer dynein arm-docking complex subunit 4</fullName>
    </recommendedName>
    <alternativeName>
        <fullName evidence="8">Tetratricopeptide repeat protein 25</fullName>
    </alternativeName>
</protein>
<reference evidence="12" key="1">
    <citation type="journal article" date="2006" name="Biochem. Biophys. Res. Commun.">
        <title>Ap58: a novel in situ outer dynein arm-binding protein.</title>
        <authorList>
            <person name="Ogawa K."/>
            <person name="Inaba K."/>
        </authorList>
    </citation>
    <scope>NUCLEOTIDE SEQUENCE</scope>
</reference>
<feature type="repeat" description="TPR" evidence="9">
    <location>
        <begin position="11"/>
        <end position="44"/>
    </location>
</feature>
<dbReference type="PROSITE" id="PS50293">
    <property type="entry name" value="TPR_REGION"/>
    <property type="match status" value="1"/>
</dbReference>
<proteinExistence type="evidence at transcript level"/>
<dbReference type="FunFam" id="1.25.40.10:FF:000795">
    <property type="entry name" value="Tetratricopeptide repeat protein 25"/>
    <property type="match status" value="1"/>
</dbReference>
<dbReference type="GO" id="GO:0005930">
    <property type="term" value="C:axoneme"/>
    <property type="evidence" value="ECO:0007669"/>
    <property type="project" value="UniProtKB-SubCell"/>
</dbReference>
<dbReference type="Gene3D" id="1.25.40.10">
    <property type="entry name" value="Tetratricopeptide repeat domain"/>
    <property type="match status" value="2"/>
</dbReference>
<evidence type="ECO:0000256" key="11">
    <source>
        <dbReference type="SAM" id="MobiDB-lite"/>
    </source>
</evidence>
<evidence type="ECO:0000256" key="8">
    <source>
        <dbReference type="ARBA" id="ARBA00034143"/>
    </source>
</evidence>
<organism evidence="12">
    <name type="scientific">Heliocidaris crassispina</name>
    <name type="common">Sea urchin</name>
    <name type="synonym">Anthocidaris crassispina</name>
    <dbReference type="NCBI Taxonomy" id="1043166"/>
    <lineage>
        <taxon>Eukaryota</taxon>
        <taxon>Metazoa</taxon>
        <taxon>Echinodermata</taxon>
        <taxon>Eleutherozoa</taxon>
        <taxon>Echinozoa</taxon>
        <taxon>Echinoidea</taxon>
        <taxon>Euechinoidea</taxon>
        <taxon>Echinacea</taxon>
        <taxon>Camarodonta</taxon>
        <taxon>Echinidea</taxon>
        <taxon>Echinometridae</taxon>
        <taxon>Heliocidaris</taxon>
    </lineage>
</organism>
<keyword evidence="10" id="KW-0175">Coiled coil</keyword>
<feature type="compositionally biased region" description="Acidic residues" evidence="11">
    <location>
        <begin position="529"/>
        <end position="540"/>
    </location>
</feature>
<evidence type="ECO:0000256" key="2">
    <source>
        <dbReference type="ARBA" id="ARBA00022490"/>
    </source>
</evidence>
<feature type="region of interest" description="Disordered" evidence="11">
    <location>
        <begin position="497"/>
        <end position="550"/>
    </location>
</feature>
<gene>
    <name evidence="12" type="primary">oad-bp58</name>
</gene>
<dbReference type="InterPro" id="IPR040111">
    <property type="entry name" value="ODAD4"/>
</dbReference>
<evidence type="ECO:0000256" key="9">
    <source>
        <dbReference type="PROSITE-ProRule" id="PRU00339"/>
    </source>
</evidence>
<dbReference type="InterPro" id="IPR019734">
    <property type="entry name" value="TPR_rpt"/>
</dbReference>
<sequence>MEGDTLLQESFAIYMAEGDVLFKQGAYKKALQSYSMALEIEPTDKNCLVARSKCYLQLGDSKQALKDAEASLSDDEKYIKGLFQKAEALYQMGDFEMALVFYHRGNKLRPELQEFRLGIQKAQEAIDNSIGSPSKVKLENKGDLSFFTKQDEVKSKKPARMGYSKPMAKQQENKKKRPVKPEQTPAEKKTAKQLLGELYADKEYLDRLLRDEDLTRSDTDSGNRIYDLVNEGLQYLDTRTEFWRQQKPMYARKREKEEAKGAREKNKQQPADPAKYVLKNLEEIDAALADNRPRDALRQAQKVLRNVEGWSEDDAPEKKDFIANLHSCLGNAYLDLGKMPDAEQNHKKDLDLSKENENDEGRSRALDNLGRVYARIGKFDEAVANWTEKLPLVKSALEGTWLYHEIGRCHLELGDYQEARDCGQKSLQAAQEAGDDVWQLNASVLIAQSEVKLGDLQEAIDSFERSLDMAKVQGDEPAQKAIASALEDLNEKIVQGIKEKEAEGDVLQEEGEKETSEEKENEKDVEETKADDEEEADEKIDEQKDEQKEE</sequence>
<evidence type="ECO:0000256" key="7">
    <source>
        <dbReference type="ARBA" id="ARBA00034139"/>
    </source>
</evidence>
<feature type="compositionally biased region" description="Basic and acidic residues" evidence="11">
    <location>
        <begin position="252"/>
        <end position="267"/>
    </location>
</feature>
<feature type="region of interest" description="Disordered" evidence="11">
    <location>
        <begin position="250"/>
        <end position="272"/>
    </location>
</feature>